<dbReference type="GO" id="GO:0046872">
    <property type="term" value="F:metal ion binding"/>
    <property type="evidence" value="ECO:0007669"/>
    <property type="project" value="UniProtKB-KW"/>
</dbReference>
<dbReference type="EMBL" id="JAVIZC010000001">
    <property type="protein sequence ID" value="MDR6100148.1"/>
    <property type="molecule type" value="Genomic_DNA"/>
</dbReference>
<evidence type="ECO:0000256" key="3">
    <source>
        <dbReference type="ARBA" id="ARBA00022723"/>
    </source>
</evidence>
<gene>
    <name evidence="9" type="ORF">QE369_000326</name>
</gene>
<protein>
    <submittedName>
        <fullName evidence="9">Cytochrome c</fullName>
    </submittedName>
</protein>
<dbReference type="Pfam" id="PF00034">
    <property type="entry name" value="Cytochrom_C"/>
    <property type="match status" value="1"/>
</dbReference>
<dbReference type="RefSeq" id="WP_309769283.1">
    <property type="nucleotide sequence ID" value="NZ_JAVIZC010000001.1"/>
</dbReference>
<dbReference type="PRINTS" id="PR00604">
    <property type="entry name" value="CYTCHRMECIAB"/>
</dbReference>
<dbReference type="GO" id="GO:0009055">
    <property type="term" value="F:electron transfer activity"/>
    <property type="evidence" value="ECO:0007669"/>
    <property type="project" value="InterPro"/>
</dbReference>
<sequence>MTKLHTGMLILFAGLALCPSGATAEGDVNSGEKLFARCSTCHSVNGEKKMGPSLSGVVGRKAGSVAGARYSKALAQSNLVWTDETLDAYLAAPATLVPGTTMTVRIPKEQDRLDLISYLKSLK</sequence>
<accession>A0AAJ2ER82</accession>
<feature type="chain" id="PRO_5042571370" evidence="7">
    <location>
        <begin position="25"/>
        <end position="123"/>
    </location>
</feature>
<dbReference type="InterPro" id="IPR036909">
    <property type="entry name" value="Cyt_c-like_dom_sf"/>
</dbReference>
<keyword evidence="1" id="KW-0813">Transport</keyword>
<evidence type="ECO:0000313" key="9">
    <source>
        <dbReference type="EMBL" id="MDR6100148.1"/>
    </source>
</evidence>
<dbReference type="InterPro" id="IPR009056">
    <property type="entry name" value="Cyt_c-like_dom"/>
</dbReference>
<reference evidence="9" key="1">
    <citation type="submission" date="2023-08" db="EMBL/GenBank/DDBJ databases">
        <title>Functional and genomic diversity of the sorghum phyllosphere microbiome.</title>
        <authorList>
            <person name="Shade A."/>
        </authorList>
    </citation>
    <scope>NUCLEOTIDE SEQUENCE</scope>
    <source>
        <strain evidence="9">SORGH_AS_0974</strain>
    </source>
</reference>
<dbReference type="PANTHER" id="PTHR11961">
    <property type="entry name" value="CYTOCHROME C"/>
    <property type="match status" value="1"/>
</dbReference>
<keyword evidence="5 6" id="KW-0408">Iron</keyword>
<proteinExistence type="predicted"/>
<dbReference type="GO" id="GO:0020037">
    <property type="term" value="F:heme binding"/>
    <property type="evidence" value="ECO:0007669"/>
    <property type="project" value="InterPro"/>
</dbReference>
<dbReference type="InterPro" id="IPR002327">
    <property type="entry name" value="Cyt_c_1A/1B"/>
</dbReference>
<dbReference type="AlphaFoldDB" id="A0AAJ2ER82"/>
<dbReference type="Proteomes" id="UP001255601">
    <property type="component" value="Unassembled WGS sequence"/>
</dbReference>
<organism evidence="9 10">
    <name type="scientific">Agrobacterium larrymoorei</name>
    <dbReference type="NCBI Taxonomy" id="160699"/>
    <lineage>
        <taxon>Bacteria</taxon>
        <taxon>Pseudomonadati</taxon>
        <taxon>Pseudomonadota</taxon>
        <taxon>Alphaproteobacteria</taxon>
        <taxon>Hyphomicrobiales</taxon>
        <taxon>Rhizobiaceae</taxon>
        <taxon>Rhizobium/Agrobacterium group</taxon>
        <taxon>Agrobacterium</taxon>
    </lineage>
</organism>
<keyword evidence="4" id="KW-0249">Electron transport</keyword>
<evidence type="ECO:0000259" key="8">
    <source>
        <dbReference type="PROSITE" id="PS51007"/>
    </source>
</evidence>
<keyword evidence="7" id="KW-0732">Signal</keyword>
<dbReference type="PROSITE" id="PS51007">
    <property type="entry name" value="CYTC"/>
    <property type="match status" value="1"/>
</dbReference>
<dbReference type="SUPFAM" id="SSF46626">
    <property type="entry name" value="Cytochrome c"/>
    <property type="match status" value="1"/>
</dbReference>
<keyword evidence="3 6" id="KW-0479">Metal-binding</keyword>
<evidence type="ECO:0000256" key="4">
    <source>
        <dbReference type="ARBA" id="ARBA00022982"/>
    </source>
</evidence>
<evidence type="ECO:0000256" key="7">
    <source>
        <dbReference type="SAM" id="SignalP"/>
    </source>
</evidence>
<feature type="domain" description="Cytochrome c" evidence="8">
    <location>
        <begin position="26"/>
        <end position="123"/>
    </location>
</feature>
<name>A0AAJ2ER82_9HYPH</name>
<comment type="caution">
    <text evidence="9">The sequence shown here is derived from an EMBL/GenBank/DDBJ whole genome shotgun (WGS) entry which is preliminary data.</text>
</comment>
<evidence type="ECO:0000256" key="5">
    <source>
        <dbReference type="ARBA" id="ARBA00023004"/>
    </source>
</evidence>
<evidence type="ECO:0000256" key="6">
    <source>
        <dbReference type="PROSITE-ProRule" id="PRU00433"/>
    </source>
</evidence>
<evidence type="ECO:0000313" key="10">
    <source>
        <dbReference type="Proteomes" id="UP001255601"/>
    </source>
</evidence>
<evidence type="ECO:0000256" key="2">
    <source>
        <dbReference type="ARBA" id="ARBA00022617"/>
    </source>
</evidence>
<evidence type="ECO:0000256" key="1">
    <source>
        <dbReference type="ARBA" id="ARBA00022448"/>
    </source>
</evidence>
<dbReference type="Gene3D" id="1.10.760.10">
    <property type="entry name" value="Cytochrome c-like domain"/>
    <property type="match status" value="1"/>
</dbReference>
<feature type="signal peptide" evidence="7">
    <location>
        <begin position="1"/>
        <end position="24"/>
    </location>
</feature>
<keyword evidence="2 6" id="KW-0349">Heme</keyword>